<dbReference type="Proteomes" id="UP000077266">
    <property type="component" value="Unassembled WGS sequence"/>
</dbReference>
<proteinExistence type="predicted"/>
<name>A0A166N0R5_EXIGL</name>
<dbReference type="GO" id="GO:0005634">
    <property type="term" value="C:nucleus"/>
    <property type="evidence" value="ECO:0007669"/>
    <property type="project" value="TreeGrafter"/>
</dbReference>
<dbReference type="GO" id="GO:0030687">
    <property type="term" value="C:preribosome, large subunit precursor"/>
    <property type="evidence" value="ECO:0007669"/>
    <property type="project" value="TreeGrafter"/>
</dbReference>
<dbReference type="STRING" id="1314781.A0A166N0R5"/>
<evidence type="ECO:0000256" key="2">
    <source>
        <dbReference type="ARBA" id="ARBA00022840"/>
    </source>
</evidence>
<feature type="non-terminal residue" evidence="3">
    <location>
        <position position="342"/>
    </location>
</feature>
<dbReference type="GO" id="GO:0005524">
    <property type="term" value="F:ATP binding"/>
    <property type="evidence" value="ECO:0007669"/>
    <property type="project" value="UniProtKB-KW"/>
</dbReference>
<gene>
    <name evidence="3" type="ORF">EXIGLDRAFT_757556</name>
</gene>
<dbReference type="PANTHER" id="PTHR48103:SF2">
    <property type="entry name" value="MIDASIN"/>
    <property type="match status" value="1"/>
</dbReference>
<sequence>MEALDPLKLDLQRQVAALNAALGVHVVDGAVSRVTLLNSLSRLLAAPQCTLQIAKFFRPLLVDLTARWLLDIDVPEEARFVALALLIETHEEIFPILAEFLQRPSLARGPVAFVTKENAASLPAATLQPILLAGYPHCGVMYLAIHCYAFHANMPELRREEMQQQYLGELGLEDCEIDYGLDESGEPVTTDGWLLALTESNRILDKRQEIATTALPYMATATLAPEDICPRVANVQGVLLLRDSTAPAPTSALVMTPSLREPLQLLAAQYSLRLPTLLTSTQSAGKALLLAHLATQLHPTTASQLVVIHLADTSIDARSLVGSHVSSQTVPGKFEWKEGVLL</sequence>
<organism evidence="3 4">
    <name type="scientific">Exidia glandulosa HHB12029</name>
    <dbReference type="NCBI Taxonomy" id="1314781"/>
    <lineage>
        <taxon>Eukaryota</taxon>
        <taxon>Fungi</taxon>
        <taxon>Dikarya</taxon>
        <taxon>Basidiomycota</taxon>
        <taxon>Agaricomycotina</taxon>
        <taxon>Agaricomycetes</taxon>
        <taxon>Auriculariales</taxon>
        <taxon>Exidiaceae</taxon>
        <taxon>Exidia</taxon>
    </lineage>
</organism>
<dbReference type="AlphaFoldDB" id="A0A166N0R5"/>
<keyword evidence="1" id="KW-0547">Nucleotide-binding</keyword>
<dbReference type="InParanoid" id="A0A166N0R5"/>
<dbReference type="EMBL" id="KV426816">
    <property type="protein sequence ID" value="KZV78626.1"/>
    <property type="molecule type" value="Genomic_DNA"/>
</dbReference>
<evidence type="ECO:0000313" key="4">
    <source>
        <dbReference type="Proteomes" id="UP000077266"/>
    </source>
</evidence>
<accession>A0A166N0R5</accession>
<protein>
    <submittedName>
        <fullName evidence="3">Uncharacterized protein</fullName>
    </submittedName>
</protein>
<keyword evidence="2" id="KW-0067">ATP-binding</keyword>
<evidence type="ECO:0000313" key="3">
    <source>
        <dbReference type="EMBL" id="KZV78626.1"/>
    </source>
</evidence>
<dbReference type="OrthoDB" id="5186at2759"/>
<evidence type="ECO:0000256" key="1">
    <source>
        <dbReference type="ARBA" id="ARBA00022741"/>
    </source>
</evidence>
<dbReference type="PANTHER" id="PTHR48103">
    <property type="entry name" value="MIDASIN-RELATED"/>
    <property type="match status" value="1"/>
</dbReference>
<reference evidence="3 4" key="1">
    <citation type="journal article" date="2016" name="Mol. Biol. Evol.">
        <title>Comparative Genomics of Early-Diverging Mushroom-Forming Fungi Provides Insights into the Origins of Lignocellulose Decay Capabilities.</title>
        <authorList>
            <person name="Nagy L.G."/>
            <person name="Riley R."/>
            <person name="Tritt A."/>
            <person name="Adam C."/>
            <person name="Daum C."/>
            <person name="Floudas D."/>
            <person name="Sun H."/>
            <person name="Yadav J.S."/>
            <person name="Pangilinan J."/>
            <person name="Larsson K.H."/>
            <person name="Matsuura K."/>
            <person name="Barry K."/>
            <person name="Labutti K."/>
            <person name="Kuo R."/>
            <person name="Ohm R.A."/>
            <person name="Bhattacharya S.S."/>
            <person name="Shirouzu T."/>
            <person name="Yoshinaga Y."/>
            <person name="Martin F.M."/>
            <person name="Grigoriev I.V."/>
            <person name="Hibbett D.S."/>
        </authorList>
    </citation>
    <scope>NUCLEOTIDE SEQUENCE [LARGE SCALE GENOMIC DNA]</scope>
    <source>
        <strain evidence="3 4">HHB12029</strain>
    </source>
</reference>
<keyword evidence="4" id="KW-1185">Reference proteome</keyword>
<dbReference type="GO" id="GO:0000055">
    <property type="term" value="P:ribosomal large subunit export from nucleus"/>
    <property type="evidence" value="ECO:0007669"/>
    <property type="project" value="TreeGrafter"/>
</dbReference>
<dbReference type="GO" id="GO:0000027">
    <property type="term" value="P:ribosomal large subunit assembly"/>
    <property type="evidence" value="ECO:0007669"/>
    <property type="project" value="TreeGrafter"/>
</dbReference>